<dbReference type="EMBL" id="OVTA01000068">
    <property type="protein sequence ID" value="SPS02351.1"/>
    <property type="molecule type" value="Genomic_DNA"/>
</dbReference>
<feature type="region of interest" description="Disordered" evidence="1">
    <location>
        <begin position="1"/>
        <end position="45"/>
    </location>
</feature>
<dbReference type="Proteomes" id="UP000256805">
    <property type="component" value="Unassembled WGS sequence"/>
</dbReference>
<name>A0A375JCR2_9BURK</name>
<dbReference type="InterPro" id="IPR008183">
    <property type="entry name" value="Aldose_1/G6P_1-epimerase"/>
</dbReference>
<sequence>MDKRRTAGDAVPARPAWLLPSGGLPPQRAVVPSSSPPTSGSTSSRYPWLRDELHRMENCVRSARSMIFDLDYLSPGIIRALSVLLDDAVLCSTRSLQAPGLLSTLSDLKEWCRIAVGYAPQGIASHVARFLKACAGSISMGAVCRRHLPYHGAFASITTTMHLPTEDFQGHPLVWIGHADSYLLLAPQHGGRLVRWVHRGQDILYWPDAADWSCPAKVRGGNPLLFPFAGRHFVKGNPGQWRDSQGKVHSLALHGFARDLPFEVSAINGRASIRMTLRDSGATRAGYPFAFVFEAIYALLPDGLEVTLRTINTGTQRLPCYPGHHFYFALPHSQRAAASLALPRTERLRQRSDGSPMCAEPGEPTYRLDDPRLQDALHAFRANPSATLAIPGRKIRFELNQPGSAPWHAVTTWSETETADFYCVEPWVGLPDAIHHGLGLRWIEPGQRESAVCRLRVTSDLLALAKVRSDDEVPPT</sequence>
<evidence type="ECO:0000256" key="1">
    <source>
        <dbReference type="SAM" id="MobiDB-lite"/>
    </source>
</evidence>
<dbReference type="Pfam" id="PF01263">
    <property type="entry name" value="Aldose_epim"/>
    <property type="match status" value="1"/>
</dbReference>
<organism evidence="2 3">
    <name type="scientific">Cupriavidus taiwanensis</name>
    <dbReference type="NCBI Taxonomy" id="164546"/>
    <lineage>
        <taxon>Bacteria</taxon>
        <taxon>Pseudomonadati</taxon>
        <taxon>Pseudomonadota</taxon>
        <taxon>Betaproteobacteria</taxon>
        <taxon>Burkholderiales</taxon>
        <taxon>Burkholderiaceae</taxon>
        <taxon>Cupriavidus</taxon>
    </lineage>
</organism>
<protein>
    <submittedName>
        <fullName evidence="2">Putative Aldose 1-epimerase/Galactose mutarotase (Modular protein)</fullName>
    </submittedName>
</protein>
<evidence type="ECO:0000313" key="3">
    <source>
        <dbReference type="Proteomes" id="UP000256805"/>
    </source>
</evidence>
<dbReference type="InterPro" id="IPR011013">
    <property type="entry name" value="Gal_mutarotase_sf_dom"/>
</dbReference>
<gene>
    <name evidence="2" type="ORF">CBM2634_P60008</name>
</gene>
<feature type="compositionally biased region" description="Low complexity" evidence="1">
    <location>
        <begin position="32"/>
        <end position="44"/>
    </location>
</feature>
<dbReference type="PANTHER" id="PTHR11122">
    <property type="entry name" value="APOSPORY-ASSOCIATED PROTEIN C-RELATED"/>
    <property type="match status" value="1"/>
</dbReference>
<reference evidence="2 3" key="1">
    <citation type="submission" date="2018-01" db="EMBL/GenBank/DDBJ databases">
        <authorList>
            <person name="Gaut B.S."/>
            <person name="Morton B.R."/>
            <person name="Clegg M.T."/>
            <person name="Duvall M.R."/>
        </authorList>
    </citation>
    <scope>NUCLEOTIDE SEQUENCE [LARGE SCALE GENOMIC DNA]</scope>
    <source>
        <strain evidence="2">Cupriavidus taiwanensis cmp 52</strain>
    </source>
</reference>
<dbReference type="InterPro" id="IPR014718">
    <property type="entry name" value="GH-type_carb-bd"/>
</dbReference>
<dbReference type="GO" id="GO:0030246">
    <property type="term" value="F:carbohydrate binding"/>
    <property type="evidence" value="ECO:0007669"/>
    <property type="project" value="InterPro"/>
</dbReference>
<dbReference type="GO" id="GO:0005975">
    <property type="term" value="P:carbohydrate metabolic process"/>
    <property type="evidence" value="ECO:0007669"/>
    <property type="project" value="InterPro"/>
</dbReference>
<evidence type="ECO:0000313" key="2">
    <source>
        <dbReference type="EMBL" id="SPS02351.1"/>
    </source>
</evidence>
<dbReference type="AlphaFoldDB" id="A0A375JCR2"/>
<dbReference type="GO" id="GO:0016853">
    <property type="term" value="F:isomerase activity"/>
    <property type="evidence" value="ECO:0007669"/>
    <property type="project" value="InterPro"/>
</dbReference>
<accession>A0A375JCR2</accession>
<proteinExistence type="predicted"/>
<dbReference type="PANTHER" id="PTHR11122:SF13">
    <property type="entry name" value="GLUCOSE-6-PHOSPHATE 1-EPIMERASE"/>
    <property type="match status" value="1"/>
</dbReference>
<dbReference type="SUPFAM" id="SSF74650">
    <property type="entry name" value="Galactose mutarotase-like"/>
    <property type="match status" value="1"/>
</dbReference>
<dbReference type="Gene3D" id="2.70.98.10">
    <property type="match status" value="1"/>
</dbReference>